<reference evidence="3" key="1">
    <citation type="submission" date="2021-01" db="EMBL/GenBank/DDBJ databases">
        <authorList>
            <person name="Corre E."/>
            <person name="Pelletier E."/>
            <person name="Niang G."/>
            <person name="Scheremetjew M."/>
            <person name="Finn R."/>
            <person name="Kale V."/>
            <person name="Holt S."/>
            <person name="Cochrane G."/>
            <person name="Meng A."/>
            <person name="Brown T."/>
            <person name="Cohen L."/>
        </authorList>
    </citation>
    <scope>NUCLEOTIDE SEQUENCE</scope>
    <source>
        <strain evidence="3">MM31A-1</strain>
    </source>
</reference>
<dbReference type="SUPFAM" id="SSF53098">
    <property type="entry name" value="Ribonuclease H-like"/>
    <property type="match status" value="1"/>
</dbReference>
<dbReference type="Pfam" id="PF01612">
    <property type="entry name" value="DNA_pol_A_exo1"/>
    <property type="match status" value="1"/>
</dbReference>
<dbReference type="GO" id="GO:0003676">
    <property type="term" value="F:nucleic acid binding"/>
    <property type="evidence" value="ECO:0007669"/>
    <property type="project" value="InterPro"/>
</dbReference>
<dbReference type="Gene3D" id="3.30.420.10">
    <property type="entry name" value="Ribonuclease H-like superfamily/Ribonuclease H"/>
    <property type="match status" value="1"/>
</dbReference>
<dbReference type="InterPro" id="IPR002562">
    <property type="entry name" value="3'-5'_exonuclease_dom"/>
</dbReference>
<proteinExistence type="predicted"/>
<dbReference type="GO" id="GO:0008408">
    <property type="term" value="F:3'-5' exonuclease activity"/>
    <property type="evidence" value="ECO:0007669"/>
    <property type="project" value="InterPro"/>
</dbReference>
<dbReference type="AlphaFoldDB" id="A0A7S3QGZ0"/>
<feature type="region of interest" description="Disordered" evidence="1">
    <location>
        <begin position="207"/>
        <end position="230"/>
    </location>
</feature>
<dbReference type="GO" id="GO:0006139">
    <property type="term" value="P:nucleobase-containing compound metabolic process"/>
    <property type="evidence" value="ECO:0007669"/>
    <property type="project" value="InterPro"/>
</dbReference>
<dbReference type="SMART" id="SM00474">
    <property type="entry name" value="35EXOc"/>
    <property type="match status" value="1"/>
</dbReference>
<dbReference type="PANTHER" id="PTHR47765">
    <property type="entry name" value="3'-5' EXONUCLEASE DOMAIN-CONTAINING PROTEIN"/>
    <property type="match status" value="1"/>
</dbReference>
<feature type="region of interest" description="Disordered" evidence="1">
    <location>
        <begin position="286"/>
        <end position="312"/>
    </location>
</feature>
<accession>A0A7S3QGZ0</accession>
<evidence type="ECO:0000313" key="3">
    <source>
        <dbReference type="EMBL" id="CAE0476858.1"/>
    </source>
</evidence>
<organism evidence="3">
    <name type="scientific">Chaetoceros debilis</name>
    <dbReference type="NCBI Taxonomy" id="122233"/>
    <lineage>
        <taxon>Eukaryota</taxon>
        <taxon>Sar</taxon>
        <taxon>Stramenopiles</taxon>
        <taxon>Ochrophyta</taxon>
        <taxon>Bacillariophyta</taxon>
        <taxon>Coscinodiscophyceae</taxon>
        <taxon>Chaetocerotophycidae</taxon>
        <taxon>Chaetocerotales</taxon>
        <taxon>Chaetocerotaceae</taxon>
        <taxon>Chaetoceros</taxon>
    </lineage>
</organism>
<evidence type="ECO:0000259" key="2">
    <source>
        <dbReference type="SMART" id="SM00474"/>
    </source>
</evidence>
<dbReference type="PANTHER" id="PTHR47765:SF2">
    <property type="entry name" value="EXONUCLEASE MUT-7 HOMOLOG"/>
    <property type="match status" value="1"/>
</dbReference>
<evidence type="ECO:0000256" key="1">
    <source>
        <dbReference type="SAM" id="MobiDB-lite"/>
    </source>
</evidence>
<dbReference type="EMBL" id="HBIO01028277">
    <property type="protein sequence ID" value="CAE0476858.1"/>
    <property type="molecule type" value="Transcribed_RNA"/>
</dbReference>
<feature type="region of interest" description="Disordered" evidence="1">
    <location>
        <begin position="1"/>
        <end position="21"/>
    </location>
</feature>
<feature type="compositionally biased region" description="Low complexity" evidence="1">
    <location>
        <begin position="212"/>
        <end position="225"/>
    </location>
</feature>
<name>A0A7S3QGZ0_9STRA</name>
<dbReference type="InterPro" id="IPR012337">
    <property type="entry name" value="RNaseH-like_sf"/>
</dbReference>
<gene>
    <name evidence="3" type="ORF">CDEB00056_LOCUS21711</name>
</gene>
<protein>
    <recommendedName>
        <fullName evidence="2">3'-5' exonuclease domain-containing protein</fullName>
    </recommendedName>
</protein>
<feature type="domain" description="3'-5' exonuclease" evidence="2">
    <location>
        <begin position="532"/>
        <end position="718"/>
    </location>
</feature>
<dbReference type="InterPro" id="IPR052408">
    <property type="entry name" value="Exonuclease_MUT-7-like"/>
</dbReference>
<sequence>MSMSLNSSVDVHQQQSEQSLSTRSINLKPEHINSLHQIISACFDETNGDDDVSNNSVSAMLDNSILSLGEIVSRAQNHILSNDKIRDVSFISTEEFKSISSNSNSQGTECPKMKLAMASLLAAESLRLLMKKFGPSKGRGRKALVSTVEVIGGQTDSHKLSTIAIVAALSIYESEDASISIDDHRSLSRASVSGILPNGRYINKKVSRDSLLKNGGSDNDNNNNKSTEENDLGGRAICAMLEIAAHSDQHQIDVHIVTSLARSFGSRSAALEDACATVVRQALHLPQTDDDDDNSDSDRRINNNNQTSRRPKIDKKLATAAFGLAAEIGPWKAMSCIPLIDLCNEMELWQTAERMCSSAIQRGSSEIEESVSVLLDHAFDQRMYRRADYLATEFYDHGGKSRFAEARFLHACDTISKVVQKRQFPIIERQVERVDKAIDRVQTKSESSLDSSMHEDFEDLGEAKVKVREFALTRLREANVHDAAHRLALLWDMEYWYNSDDSEKYDQARREKYIQWDDAFPMETETGAMDVPEVLSTHDELLRSFENLESSMNSKAPVMGFDVEWGDDSKGAALLQLSTAKMSILVDIPALGKSEDGSKSLERTVGRIFGSSTVKLLGFSCKEDLSRLRGSPSKLKTHWFSRTNAVVDIKPLIGIDNPKLRSLGLSRSSEYYVGKPLDKSEQCSMWGQRPLSESQRTYAALDAWACVAIYDKISFRGFTSSSTSTKRKIEE</sequence>
<dbReference type="InterPro" id="IPR036397">
    <property type="entry name" value="RNaseH_sf"/>
</dbReference>